<gene>
    <name evidence="17" type="ORF">CONCODRAFT_8220</name>
</gene>
<keyword evidence="6" id="KW-0274">FAD</keyword>
<evidence type="ECO:0000256" key="10">
    <source>
        <dbReference type="ARBA" id="ARBA00023128"/>
    </source>
</evidence>
<keyword evidence="8" id="KW-0809">Transit peptide</keyword>
<evidence type="ECO:0000256" key="14">
    <source>
        <dbReference type="ARBA" id="ARBA00049267"/>
    </source>
</evidence>
<protein>
    <recommendedName>
        <fullName evidence="12">D-2-hydroxyglutarate dehydrogenase, mitochondrial</fullName>
        <ecNumber evidence="11">1.1.99.39</ecNumber>
    </recommendedName>
</protein>
<name>A0A137P2X4_CONC2</name>
<comment type="similarity">
    <text evidence="3">Belongs to the FAD-binding oxidoreductase/transferase type 4 family.</text>
</comment>
<keyword evidence="7" id="KW-0862">Zinc</keyword>
<evidence type="ECO:0000256" key="4">
    <source>
        <dbReference type="ARBA" id="ARBA00022630"/>
    </source>
</evidence>
<dbReference type="InterPro" id="IPR016169">
    <property type="entry name" value="FAD-bd_PCMH_sub2"/>
</dbReference>
<comment type="function">
    <text evidence="13">Catalyzes the oxidation of D-2-hydroxyglutarate (D-2-HG) to alpha-ketoglutarate. Also catalyzes the oxidation of other D-2-hydroxyacids, such as D-malate (D-MAL) and D-lactate (D-LAC). Exhibits high activities towards D-2-HG and D-MAL but a very weak activity towards D-LAC.</text>
</comment>
<dbReference type="FunFam" id="3.30.465.10:FF:000053">
    <property type="entry name" value="D-lactate dehydrogenase (Cytochrome), putative"/>
    <property type="match status" value="1"/>
</dbReference>
<dbReference type="Proteomes" id="UP000070444">
    <property type="component" value="Unassembled WGS sequence"/>
</dbReference>
<dbReference type="Gene3D" id="3.30.70.2190">
    <property type="match status" value="1"/>
</dbReference>
<evidence type="ECO:0000313" key="17">
    <source>
        <dbReference type="EMBL" id="KXN69362.1"/>
    </source>
</evidence>
<evidence type="ECO:0000256" key="1">
    <source>
        <dbReference type="ARBA" id="ARBA00001974"/>
    </source>
</evidence>
<dbReference type="EMBL" id="KQ964537">
    <property type="protein sequence ID" value="KXN69362.1"/>
    <property type="molecule type" value="Genomic_DNA"/>
</dbReference>
<evidence type="ECO:0000256" key="7">
    <source>
        <dbReference type="ARBA" id="ARBA00022833"/>
    </source>
</evidence>
<proteinExistence type="inferred from homology"/>
<dbReference type="InterPro" id="IPR016167">
    <property type="entry name" value="FAD-bd_PCMH_sub1"/>
</dbReference>
<dbReference type="GO" id="GO:0046872">
    <property type="term" value="F:metal ion binding"/>
    <property type="evidence" value="ECO:0007669"/>
    <property type="project" value="UniProtKB-KW"/>
</dbReference>
<comment type="catalytic activity">
    <reaction evidence="14">
        <text>(R)-malate + A = oxaloacetate + AH2</text>
        <dbReference type="Rhea" id="RHEA:67460"/>
        <dbReference type="ChEBI" id="CHEBI:13193"/>
        <dbReference type="ChEBI" id="CHEBI:15588"/>
        <dbReference type="ChEBI" id="CHEBI:16452"/>
        <dbReference type="ChEBI" id="CHEBI:17499"/>
    </reaction>
    <physiologicalReaction direction="left-to-right" evidence="14">
        <dbReference type="Rhea" id="RHEA:67461"/>
    </physiologicalReaction>
</comment>
<evidence type="ECO:0000256" key="12">
    <source>
        <dbReference type="ARBA" id="ARBA00039639"/>
    </source>
</evidence>
<evidence type="ECO:0000256" key="6">
    <source>
        <dbReference type="ARBA" id="ARBA00022827"/>
    </source>
</evidence>
<evidence type="ECO:0000256" key="15">
    <source>
        <dbReference type="ARBA" id="ARBA00051436"/>
    </source>
</evidence>
<dbReference type="GO" id="GO:0005739">
    <property type="term" value="C:mitochondrion"/>
    <property type="evidence" value="ECO:0007669"/>
    <property type="project" value="UniProtKB-SubCell"/>
</dbReference>
<dbReference type="Gene3D" id="1.10.45.10">
    <property type="entry name" value="Vanillyl-alcohol Oxidase, Chain A, domain 4"/>
    <property type="match status" value="1"/>
</dbReference>
<keyword evidence="9" id="KW-0560">Oxidoreductase</keyword>
<dbReference type="OrthoDB" id="5332616at2759"/>
<dbReference type="PANTHER" id="PTHR43716:SF1">
    <property type="entry name" value="D-2-HYDROXYGLUTARATE DEHYDROGENASE, MITOCHONDRIAL"/>
    <property type="match status" value="1"/>
</dbReference>
<comment type="catalytic activity">
    <reaction evidence="15">
        <text>(R)-lactate + 2 Fe(III)-[cytochrome c] = 2 Fe(II)-[cytochrome c] + pyruvate + 2 H(+)</text>
        <dbReference type="Rhea" id="RHEA:13521"/>
        <dbReference type="Rhea" id="RHEA-COMP:10350"/>
        <dbReference type="Rhea" id="RHEA-COMP:14399"/>
        <dbReference type="ChEBI" id="CHEBI:15361"/>
        <dbReference type="ChEBI" id="CHEBI:15378"/>
        <dbReference type="ChEBI" id="CHEBI:16004"/>
        <dbReference type="ChEBI" id="CHEBI:29033"/>
        <dbReference type="ChEBI" id="CHEBI:29034"/>
        <dbReference type="EC" id="1.1.2.4"/>
    </reaction>
</comment>
<evidence type="ECO:0000259" key="16">
    <source>
        <dbReference type="PROSITE" id="PS51387"/>
    </source>
</evidence>
<evidence type="ECO:0000256" key="5">
    <source>
        <dbReference type="ARBA" id="ARBA00022723"/>
    </source>
</evidence>
<keyword evidence="10" id="KW-0496">Mitochondrion</keyword>
<dbReference type="Gene3D" id="3.30.43.10">
    <property type="entry name" value="Uridine Diphospho-n-acetylenolpyruvylglucosamine Reductase, domain 2"/>
    <property type="match status" value="1"/>
</dbReference>
<dbReference type="OMA" id="YNEDWMR"/>
<evidence type="ECO:0000256" key="11">
    <source>
        <dbReference type="ARBA" id="ARBA00039003"/>
    </source>
</evidence>
<evidence type="ECO:0000256" key="9">
    <source>
        <dbReference type="ARBA" id="ARBA00023002"/>
    </source>
</evidence>
<comment type="cofactor">
    <cofactor evidence="1">
        <name>FAD</name>
        <dbReference type="ChEBI" id="CHEBI:57692"/>
    </cofactor>
</comment>
<dbReference type="InterPro" id="IPR051264">
    <property type="entry name" value="FAD-oxidored/transferase_4"/>
</dbReference>
<comment type="subcellular location">
    <subcellularLocation>
        <location evidence="2">Mitochondrion</location>
    </subcellularLocation>
</comment>
<dbReference type="FunFam" id="3.30.43.10:FF:000002">
    <property type="entry name" value="D-2-hydroxyglutarate dehydrogenase, mitochondrial"/>
    <property type="match status" value="1"/>
</dbReference>
<evidence type="ECO:0000256" key="13">
    <source>
        <dbReference type="ARBA" id="ARBA00045410"/>
    </source>
</evidence>
<dbReference type="SUPFAM" id="SSF55103">
    <property type="entry name" value="FAD-linked oxidases, C-terminal domain"/>
    <property type="match status" value="1"/>
</dbReference>
<evidence type="ECO:0000256" key="8">
    <source>
        <dbReference type="ARBA" id="ARBA00022946"/>
    </source>
</evidence>
<dbReference type="PROSITE" id="PS51387">
    <property type="entry name" value="FAD_PCMH"/>
    <property type="match status" value="1"/>
</dbReference>
<sequence length="524" mass="57548">MIKLNSILKLNKLVNNTTLIKSYSSKVIPLTKDRYTYLQRNPSYKSLEDSDLAHFKTIVGEAGIQANLNDVSELESHNADWMGVYKGSSQCVLKPNSTQQVSEILKYCNEKKLAVVPQGGNTGLVGGSVPVFDEVILSTNRLNKVRSFDNVSGVIVSDAGCILEQLNQYLEPEGYMMPLDLGAKGSCHIGGNLATNAGGLRLLRYGSLHGTTLGLEVVLPDGTILDNLSTLRKDNTGYDLKQLFIGSEGTLGIITGASVLTPKIPKSVNVALLGVNSYEDVQKVFRNVRSDLLEILSAFEFMDIDSFKVALKHSNLPNPLSETYPFYVLIETHGSNMDHDQEKLGLVLENLLTEGLALDGTLAQDQTQIGKIWSIRELIPEAIQHLGKPYKYDVSIPLPDLYNVVQIVKSKLADKGHYDPTGKNTDALIREVCGYGHIGDGNLHLNIVAKEASPKVNEILEPFIFEVVQTFQGSISAEHGLGLQKAKFIQYSKSPTMIKTMQSVKKLLDPNNILNPYKYLPATN</sequence>
<dbReference type="Gene3D" id="3.30.70.2740">
    <property type="match status" value="1"/>
</dbReference>
<keyword evidence="18" id="KW-1185">Reference proteome</keyword>
<dbReference type="GO" id="GO:0004458">
    <property type="term" value="F:D-lactate dehydrogenase (cytochrome) activity"/>
    <property type="evidence" value="ECO:0007669"/>
    <property type="project" value="UniProtKB-EC"/>
</dbReference>
<dbReference type="GO" id="GO:0071949">
    <property type="term" value="F:FAD binding"/>
    <property type="evidence" value="ECO:0007669"/>
    <property type="project" value="InterPro"/>
</dbReference>
<evidence type="ECO:0000256" key="3">
    <source>
        <dbReference type="ARBA" id="ARBA00008000"/>
    </source>
</evidence>
<dbReference type="FunFam" id="1.10.45.10:FF:000001">
    <property type="entry name" value="D-lactate dehydrogenase mitochondrial"/>
    <property type="match status" value="1"/>
</dbReference>
<dbReference type="GO" id="GO:0051990">
    <property type="term" value="F:(R)-2-hydroxyglutarate dehydrogenase activity"/>
    <property type="evidence" value="ECO:0007669"/>
    <property type="project" value="UniProtKB-EC"/>
</dbReference>
<dbReference type="STRING" id="796925.A0A137P2X4"/>
<evidence type="ECO:0000313" key="18">
    <source>
        <dbReference type="Proteomes" id="UP000070444"/>
    </source>
</evidence>
<evidence type="ECO:0000256" key="2">
    <source>
        <dbReference type="ARBA" id="ARBA00004173"/>
    </source>
</evidence>
<dbReference type="GO" id="GO:0006108">
    <property type="term" value="P:malate metabolic process"/>
    <property type="evidence" value="ECO:0007669"/>
    <property type="project" value="UniProtKB-ARBA"/>
</dbReference>
<keyword evidence="5" id="KW-0479">Metal-binding</keyword>
<dbReference type="Gene3D" id="3.30.465.10">
    <property type="match status" value="1"/>
</dbReference>
<dbReference type="PANTHER" id="PTHR43716">
    <property type="entry name" value="D-2-HYDROXYGLUTARATE DEHYDROGENASE, MITOCHONDRIAL"/>
    <property type="match status" value="1"/>
</dbReference>
<dbReference type="InterPro" id="IPR016166">
    <property type="entry name" value="FAD-bd_PCMH"/>
</dbReference>
<dbReference type="FunFam" id="3.30.70.2190:FF:000001">
    <property type="entry name" value="D-2-hydroxyglutarate dehydrogenase mitochondrial"/>
    <property type="match status" value="1"/>
</dbReference>
<dbReference type="InterPro" id="IPR036318">
    <property type="entry name" value="FAD-bd_PCMH-like_sf"/>
</dbReference>
<keyword evidence="4" id="KW-0285">Flavoprotein</keyword>
<dbReference type="AlphaFoldDB" id="A0A137P2X4"/>
<dbReference type="Pfam" id="PF01565">
    <property type="entry name" value="FAD_binding_4"/>
    <property type="match status" value="1"/>
</dbReference>
<dbReference type="FunFam" id="3.30.70.2740:FF:000002">
    <property type="entry name" value="D-2-hydroxyglutarate dehydrogenase mitochondrial"/>
    <property type="match status" value="1"/>
</dbReference>
<reference evidence="17 18" key="1">
    <citation type="journal article" date="2015" name="Genome Biol. Evol.">
        <title>Phylogenomic analyses indicate that early fungi evolved digesting cell walls of algal ancestors of land plants.</title>
        <authorList>
            <person name="Chang Y."/>
            <person name="Wang S."/>
            <person name="Sekimoto S."/>
            <person name="Aerts A.L."/>
            <person name="Choi C."/>
            <person name="Clum A."/>
            <person name="LaButti K.M."/>
            <person name="Lindquist E.A."/>
            <person name="Yee Ngan C."/>
            <person name="Ohm R.A."/>
            <person name="Salamov A.A."/>
            <person name="Grigoriev I.V."/>
            <person name="Spatafora J.W."/>
            <person name="Berbee M.L."/>
        </authorList>
    </citation>
    <scope>NUCLEOTIDE SEQUENCE [LARGE SCALE GENOMIC DNA]</scope>
    <source>
        <strain evidence="17 18">NRRL 28638</strain>
    </source>
</reference>
<dbReference type="InterPro" id="IPR004113">
    <property type="entry name" value="FAD-bd_oxidored_4_C"/>
</dbReference>
<accession>A0A137P2X4</accession>
<dbReference type="InterPro" id="IPR006094">
    <property type="entry name" value="Oxid_FAD_bind_N"/>
</dbReference>
<dbReference type="EC" id="1.1.99.39" evidence="11"/>
<dbReference type="Pfam" id="PF02913">
    <property type="entry name" value="FAD-oxidase_C"/>
    <property type="match status" value="1"/>
</dbReference>
<feature type="domain" description="FAD-binding PCMH-type" evidence="16">
    <location>
        <begin position="85"/>
        <end position="264"/>
    </location>
</feature>
<dbReference type="InterPro" id="IPR016164">
    <property type="entry name" value="FAD-linked_Oxase-like_C"/>
</dbReference>
<dbReference type="InterPro" id="IPR016171">
    <property type="entry name" value="Vanillyl_alc_oxidase_C-sub2"/>
</dbReference>
<organism evidence="17 18">
    <name type="scientific">Conidiobolus coronatus (strain ATCC 28846 / CBS 209.66 / NRRL 28638)</name>
    <name type="common">Delacroixia coronata</name>
    <dbReference type="NCBI Taxonomy" id="796925"/>
    <lineage>
        <taxon>Eukaryota</taxon>
        <taxon>Fungi</taxon>
        <taxon>Fungi incertae sedis</taxon>
        <taxon>Zoopagomycota</taxon>
        <taxon>Entomophthoromycotina</taxon>
        <taxon>Entomophthoromycetes</taxon>
        <taxon>Entomophthorales</taxon>
        <taxon>Ancylistaceae</taxon>
        <taxon>Conidiobolus</taxon>
    </lineage>
</organism>
<dbReference type="SUPFAM" id="SSF56176">
    <property type="entry name" value="FAD-binding/transporter-associated domain-like"/>
    <property type="match status" value="1"/>
</dbReference>